<sequence length="166" mass="18293">MEEFKAVRALKEKKITITSIYLTGDAKENPDGAGRTAVNRKLKKEVKDQFLPCNVAWLAPDSLRKGHDLKVEVSMTANGGTEKTWSSRTDWNATVSGDSGTTWNTGSQILDLARSESNYCRDPELSTVAGCISISNPIKLNEVEGRKNGKGTRLLVAALQWRKKKP</sequence>
<organism evidence="1 2">
    <name type="scientific">Citrullus colocynthis</name>
    <name type="common">colocynth</name>
    <dbReference type="NCBI Taxonomy" id="252529"/>
    <lineage>
        <taxon>Eukaryota</taxon>
        <taxon>Viridiplantae</taxon>
        <taxon>Streptophyta</taxon>
        <taxon>Embryophyta</taxon>
        <taxon>Tracheophyta</taxon>
        <taxon>Spermatophyta</taxon>
        <taxon>Magnoliopsida</taxon>
        <taxon>eudicotyledons</taxon>
        <taxon>Gunneridae</taxon>
        <taxon>Pentapetalae</taxon>
        <taxon>rosids</taxon>
        <taxon>fabids</taxon>
        <taxon>Cucurbitales</taxon>
        <taxon>Cucurbitaceae</taxon>
        <taxon>Benincaseae</taxon>
        <taxon>Citrullus</taxon>
    </lineage>
</organism>
<protein>
    <submittedName>
        <fullName evidence="1">Uncharacterized protein</fullName>
    </submittedName>
</protein>
<evidence type="ECO:0000313" key="2">
    <source>
        <dbReference type="Proteomes" id="UP001642487"/>
    </source>
</evidence>
<accession>A0ABP0YV36</accession>
<gene>
    <name evidence="1" type="ORF">CITCOLO1_LOCUS16456</name>
</gene>
<reference evidence="1 2" key="1">
    <citation type="submission" date="2024-03" db="EMBL/GenBank/DDBJ databases">
        <authorList>
            <person name="Gkanogiannis A."/>
            <person name="Becerra Lopez-Lavalle L."/>
        </authorList>
    </citation>
    <scope>NUCLEOTIDE SEQUENCE [LARGE SCALE GENOMIC DNA]</scope>
</reference>
<dbReference type="Proteomes" id="UP001642487">
    <property type="component" value="Chromosome 6"/>
</dbReference>
<proteinExistence type="predicted"/>
<name>A0ABP0YV36_9ROSI</name>
<dbReference type="EMBL" id="OZ021740">
    <property type="protein sequence ID" value="CAK9324226.1"/>
    <property type="molecule type" value="Genomic_DNA"/>
</dbReference>
<evidence type="ECO:0000313" key="1">
    <source>
        <dbReference type="EMBL" id="CAK9324226.1"/>
    </source>
</evidence>
<keyword evidence="2" id="KW-1185">Reference proteome</keyword>